<proteinExistence type="predicted"/>
<keyword evidence="2" id="KW-1185">Reference proteome</keyword>
<dbReference type="OrthoDB" id="10608521at2759"/>
<evidence type="ECO:0000313" key="1">
    <source>
        <dbReference type="EMBL" id="CAG9567525.1"/>
    </source>
</evidence>
<accession>A0A8J2W4J0</accession>
<evidence type="ECO:0000313" key="2">
    <source>
        <dbReference type="Proteomes" id="UP000789524"/>
    </source>
</evidence>
<dbReference type="AlphaFoldDB" id="A0A8J2W4J0"/>
<name>A0A8J2W4J0_9NEOP</name>
<comment type="caution">
    <text evidence="1">The sequence shown here is derived from an EMBL/GenBank/DDBJ whole genome shotgun (WGS) entry which is preliminary data.</text>
</comment>
<gene>
    <name evidence="1" type="ORF">DCHRY22_LOCUS7775</name>
</gene>
<dbReference type="Proteomes" id="UP000789524">
    <property type="component" value="Unassembled WGS sequence"/>
</dbReference>
<dbReference type="EMBL" id="CAKASE010000058">
    <property type="protein sequence ID" value="CAG9567525.1"/>
    <property type="molecule type" value="Genomic_DNA"/>
</dbReference>
<protein>
    <submittedName>
        <fullName evidence="1">(African queen) hypothetical protein</fullName>
    </submittedName>
</protein>
<reference evidence="1" key="1">
    <citation type="submission" date="2021-09" db="EMBL/GenBank/DDBJ databases">
        <authorList>
            <person name="Martin H S."/>
        </authorList>
    </citation>
    <scope>NUCLEOTIDE SEQUENCE</scope>
</reference>
<sequence length="178" mass="21210">MRSERYSNKFKRTRELMTHEKRMNVLVHQKKSRDQRDCAVRRLPKSGRTIVQVDPEPACSYRDRSLFSHHYPRRRLQIYIQHNGLSAIEASLSEWKQLCCEMSDRLTCGPVGAMVMERVYDQTVTGTWNIFRLGFNYPVQIRRPYLRRFKRRVEPVQCRGMSALRLIVCSRPNFIMAK</sequence>
<organism evidence="1 2">
    <name type="scientific">Danaus chrysippus</name>
    <name type="common">African queen</name>
    <dbReference type="NCBI Taxonomy" id="151541"/>
    <lineage>
        <taxon>Eukaryota</taxon>
        <taxon>Metazoa</taxon>
        <taxon>Ecdysozoa</taxon>
        <taxon>Arthropoda</taxon>
        <taxon>Hexapoda</taxon>
        <taxon>Insecta</taxon>
        <taxon>Pterygota</taxon>
        <taxon>Neoptera</taxon>
        <taxon>Endopterygota</taxon>
        <taxon>Lepidoptera</taxon>
        <taxon>Glossata</taxon>
        <taxon>Ditrysia</taxon>
        <taxon>Papilionoidea</taxon>
        <taxon>Nymphalidae</taxon>
        <taxon>Danainae</taxon>
        <taxon>Danaini</taxon>
        <taxon>Danaina</taxon>
        <taxon>Danaus</taxon>
        <taxon>Anosia</taxon>
    </lineage>
</organism>